<proteinExistence type="predicted"/>
<evidence type="ECO:0000313" key="2">
    <source>
        <dbReference type="Proteomes" id="UP001630127"/>
    </source>
</evidence>
<evidence type="ECO:0008006" key="3">
    <source>
        <dbReference type="Google" id="ProtNLM"/>
    </source>
</evidence>
<comment type="caution">
    <text evidence="1">The sequence shown here is derived from an EMBL/GenBank/DDBJ whole genome shotgun (WGS) entry which is preliminary data.</text>
</comment>
<reference evidence="1 2" key="1">
    <citation type="submission" date="2024-11" db="EMBL/GenBank/DDBJ databases">
        <title>A near-complete genome assembly of Cinchona calisaya.</title>
        <authorList>
            <person name="Lian D.C."/>
            <person name="Zhao X.W."/>
            <person name="Wei L."/>
        </authorList>
    </citation>
    <scope>NUCLEOTIDE SEQUENCE [LARGE SCALE GENOMIC DNA]</scope>
    <source>
        <tissue evidence="1">Nenye</tissue>
    </source>
</reference>
<gene>
    <name evidence="1" type="ORF">ACH5RR_032249</name>
</gene>
<evidence type="ECO:0000313" key="1">
    <source>
        <dbReference type="EMBL" id="KAL3506867.1"/>
    </source>
</evidence>
<dbReference type="EMBL" id="JBJUIK010000013">
    <property type="protein sequence ID" value="KAL3506867.1"/>
    <property type="molecule type" value="Genomic_DNA"/>
</dbReference>
<sequence length="175" mass="20134">MANQNLSVPMVMDSVQGSRNRIWGAEMKGNISNVRFTSLISSHPPFSHNWPKFVPQPCEEPFALYLPDSLPSRNLTANHHVVKDPTTNDMDFESLCLFLDVKVPQNSKIPNFTKYGRDGDPHALVKIFCNELGAHGKYERMRMCLFQRSLCGDALQWFIHLNRSKLEWFYQSIFG</sequence>
<protein>
    <recommendedName>
        <fullName evidence="3">Retrotransposon gag domain-containing protein</fullName>
    </recommendedName>
</protein>
<accession>A0ABD2YLY5</accession>
<organism evidence="1 2">
    <name type="scientific">Cinchona calisaya</name>
    <dbReference type="NCBI Taxonomy" id="153742"/>
    <lineage>
        <taxon>Eukaryota</taxon>
        <taxon>Viridiplantae</taxon>
        <taxon>Streptophyta</taxon>
        <taxon>Embryophyta</taxon>
        <taxon>Tracheophyta</taxon>
        <taxon>Spermatophyta</taxon>
        <taxon>Magnoliopsida</taxon>
        <taxon>eudicotyledons</taxon>
        <taxon>Gunneridae</taxon>
        <taxon>Pentapetalae</taxon>
        <taxon>asterids</taxon>
        <taxon>lamiids</taxon>
        <taxon>Gentianales</taxon>
        <taxon>Rubiaceae</taxon>
        <taxon>Cinchonoideae</taxon>
        <taxon>Cinchoneae</taxon>
        <taxon>Cinchona</taxon>
    </lineage>
</organism>
<dbReference type="Proteomes" id="UP001630127">
    <property type="component" value="Unassembled WGS sequence"/>
</dbReference>
<name>A0ABD2YLY5_9GENT</name>
<dbReference type="AlphaFoldDB" id="A0ABD2YLY5"/>
<keyword evidence="2" id="KW-1185">Reference proteome</keyword>